<keyword evidence="2" id="KW-1185">Reference proteome</keyword>
<evidence type="ECO:0000313" key="2">
    <source>
        <dbReference type="Proteomes" id="UP000487350"/>
    </source>
</evidence>
<sequence length="138" mass="15878">MARVRQVMGDSQSREREFAIRDLARELGYRRVSVQARDALDDALRTAVRRGILSNDGGILRIATRAIDDYERAFLKDQFLAALEGRRWTDRDEAIRGFARWLGFRRTGPTIDETARSLINGLLREGRLESQGNEVRRT</sequence>
<accession>A0A844B7P1</accession>
<name>A0A844B7P1_9BURK</name>
<dbReference type="AlphaFoldDB" id="A0A844B7P1"/>
<proteinExistence type="predicted"/>
<gene>
    <name evidence="1" type="ORF">GHT07_09115</name>
</gene>
<protein>
    <submittedName>
        <fullName evidence="1">Uncharacterized protein</fullName>
    </submittedName>
</protein>
<dbReference type="OrthoDB" id="9806213at2"/>
<dbReference type="EMBL" id="WJBU01000008">
    <property type="protein sequence ID" value="MRD47436.1"/>
    <property type="molecule type" value="Genomic_DNA"/>
</dbReference>
<comment type="caution">
    <text evidence="1">The sequence shown here is derived from an EMBL/GenBank/DDBJ whole genome shotgun (WGS) entry which is preliminary data.</text>
</comment>
<evidence type="ECO:0000313" key="1">
    <source>
        <dbReference type="EMBL" id="MRD47436.1"/>
    </source>
</evidence>
<dbReference type="Proteomes" id="UP000487350">
    <property type="component" value="Unassembled WGS sequence"/>
</dbReference>
<organism evidence="1 2">
    <name type="scientific">Caenimonas koreensis DSM 17982</name>
    <dbReference type="NCBI Taxonomy" id="1121255"/>
    <lineage>
        <taxon>Bacteria</taxon>
        <taxon>Pseudomonadati</taxon>
        <taxon>Pseudomonadota</taxon>
        <taxon>Betaproteobacteria</taxon>
        <taxon>Burkholderiales</taxon>
        <taxon>Comamonadaceae</taxon>
        <taxon>Caenimonas</taxon>
    </lineage>
</organism>
<reference evidence="1 2" key="1">
    <citation type="submission" date="2019-11" db="EMBL/GenBank/DDBJ databases">
        <title>Caenimonas koreensis gen. nov., sp. nov., isolated from activated sludge.</title>
        <authorList>
            <person name="Seung H.R."/>
        </authorList>
    </citation>
    <scope>NUCLEOTIDE SEQUENCE [LARGE SCALE GENOMIC DNA]</scope>
    <source>
        <strain evidence="1 2">EMB320</strain>
    </source>
</reference>
<dbReference type="RefSeq" id="WP_153584765.1">
    <property type="nucleotide sequence ID" value="NZ_WJBU01000008.1"/>
</dbReference>